<dbReference type="PANTHER" id="PTHR47692">
    <property type="entry name" value="RING/U-BOX SUPERFAMILY PROTEIN"/>
    <property type="match status" value="1"/>
</dbReference>
<dbReference type="Pfam" id="PF00097">
    <property type="entry name" value="zf-C3HC4"/>
    <property type="match status" value="1"/>
</dbReference>
<dbReference type="EMBL" id="JAIXMP010000002">
    <property type="protein sequence ID" value="KAI9277119.1"/>
    <property type="molecule type" value="Genomic_DNA"/>
</dbReference>
<evidence type="ECO:0000256" key="3">
    <source>
        <dbReference type="ARBA" id="ARBA00022833"/>
    </source>
</evidence>
<dbReference type="GO" id="GO:0008270">
    <property type="term" value="F:zinc ion binding"/>
    <property type="evidence" value="ECO:0007669"/>
    <property type="project" value="UniProtKB-KW"/>
</dbReference>
<feature type="region of interest" description="Disordered" evidence="5">
    <location>
        <begin position="231"/>
        <end position="272"/>
    </location>
</feature>
<proteinExistence type="predicted"/>
<sequence>MGKRKRLGTIIPETTTTCSSSSSDNSNSSNNKNSNNNSECGTTSSNSGASHTSKNNNITLNKDNIHTNKPTCSICIQPFIRRTFLQPCCHSFCFTCIRQWINIVPNCPLCKEAIDSLVYNMDETNNTFQEYVLHDHDHHHPSPDPPPTTLKDRILPLRRQMYHHTPSFRQVIYPPVAHRFARVHYILPEHIPKVSTFLAREIPAIMSKTSDSYTEQHIKAILLTPYETNKQRIKSSTSTSSSTNANKSKAFSFSPSPSRPSTPTQKSDTQSQGMMSMYDPTIIQELGEWLTIGAKDLNAETVARRFLDEIMAFIKSGMDYWTFVDTVKYEE</sequence>
<feature type="region of interest" description="Disordered" evidence="5">
    <location>
        <begin position="14"/>
        <end position="62"/>
    </location>
</feature>
<evidence type="ECO:0000313" key="7">
    <source>
        <dbReference type="EMBL" id="KAI9277119.1"/>
    </source>
</evidence>
<evidence type="ECO:0000256" key="5">
    <source>
        <dbReference type="SAM" id="MobiDB-lite"/>
    </source>
</evidence>
<protein>
    <recommendedName>
        <fullName evidence="6">RING-type domain-containing protein</fullName>
    </recommendedName>
</protein>
<feature type="domain" description="RING-type" evidence="6">
    <location>
        <begin position="72"/>
        <end position="111"/>
    </location>
</feature>
<evidence type="ECO:0000259" key="6">
    <source>
        <dbReference type="PROSITE" id="PS50089"/>
    </source>
</evidence>
<dbReference type="InterPro" id="IPR017907">
    <property type="entry name" value="Znf_RING_CS"/>
</dbReference>
<evidence type="ECO:0000256" key="4">
    <source>
        <dbReference type="PROSITE-ProRule" id="PRU00175"/>
    </source>
</evidence>
<evidence type="ECO:0000256" key="2">
    <source>
        <dbReference type="ARBA" id="ARBA00022771"/>
    </source>
</evidence>
<dbReference type="PROSITE" id="PS50089">
    <property type="entry name" value="ZF_RING_2"/>
    <property type="match status" value="1"/>
</dbReference>
<feature type="compositionally biased region" description="Low complexity" evidence="5">
    <location>
        <begin position="234"/>
        <end position="267"/>
    </location>
</feature>
<evidence type="ECO:0000313" key="8">
    <source>
        <dbReference type="Proteomes" id="UP001209540"/>
    </source>
</evidence>
<feature type="compositionally biased region" description="Low complexity" evidence="5">
    <location>
        <begin position="19"/>
        <end position="38"/>
    </location>
</feature>
<dbReference type="Proteomes" id="UP001209540">
    <property type="component" value="Unassembled WGS sequence"/>
</dbReference>
<dbReference type="AlphaFoldDB" id="A0AAD5KBL1"/>
<reference evidence="7" key="2">
    <citation type="submission" date="2023-02" db="EMBL/GenBank/DDBJ databases">
        <authorList>
            <consortium name="DOE Joint Genome Institute"/>
            <person name="Mondo S.J."/>
            <person name="Chang Y."/>
            <person name="Wang Y."/>
            <person name="Ahrendt S."/>
            <person name="Andreopoulos W."/>
            <person name="Barry K."/>
            <person name="Beard J."/>
            <person name="Benny G.L."/>
            <person name="Blankenship S."/>
            <person name="Bonito G."/>
            <person name="Cuomo C."/>
            <person name="Desiro A."/>
            <person name="Gervers K.A."/>
            <person name="Hundley H."/>
            <person name="Kuo A."/>
            <person name="LaButti K."/>
            <person name="Lang B.F."/>
            <person name="Lipzen A."/>
            <person name="O'Donnell K."/>
            <person name="Pangilinan J."/>
            <person name="Reynolds N."/>
            <person name="Sandor L."/>
            <person name="Smith M.W."/>
            <person name="Tsang A."/>
            <person name="Grigoriev I.V."/>
            <person name="Stajich J.E."/>
            <person name="Spatafora J.W."/>
        </authorList>
    </citation>
    <scope>NUCLEOTIDE SEQUENCE</scope>
    <source>
        <strain evidence="7">RSA 2281</strain>
    </source>
</reference>
<name>A0AAD5KBL1_9FUNG</name>
<reference evidence="7" key="1">
    <citation type="journal article" date="2022" name="IScience">
        <title>Evolution of zygomycete secretomes and the origins of terrestrial fungal ecologies.</title>
        <authorList>
            <person name="Chang Y."/>
            <person name="Wang Y."/>
            <person name="Mondo S."/>
            <person name="Ahrendt S."/>
            <person name="Andreopoulos W."/>
            <person name="Barry K."/>
            <person name="Beard J."/>
            <person name="Benny G.L."/>
            <person name="Blankenship S."/>
            <person name="Bonito G."/>
            <person name="Cuomo C."/>
            <person name="Desiro A."/>
            <person name="Gervers K.A."/>
            <person name="Hundley H."/>
            <person name="Kuo A."/>
            <person name="LaButti K."/>
            <person name="Lang B.F."/>
            <person name="Lipzen A."/>
            <person name="O'Donnell K."/>
            <person name="Pangilinan J."/>
            <person name="Reynolds N."/>
            <person name="Sandor L."/>
            <person name="Smith M.E."/>
            <person name="Tsang A."/>
            <person name="Grigoriev I.V."/>
            <person name="Stajich J.E."/>
            <person name="Spatafora J.W."/>
        </authorList>
    </citation>
    <scope>NUCLEOTIDE SEQUENCE</scope>
    <source>
        <strain evidence="7">RSA 2281</strain>
    </source>
</reference>
<comment type="caution">
    <text evidence="7">The sequence shown here is derived from an EMBL/GenBank/DDBJ whole genome shotgun (WGS) entry which is preliminary data.</text>
</comment>
<keyword evidence="3" id="KW-0862">Zinc</keyword>
<evidence type="ECO:0000256" key="1">
    <source>
        <dbReference type="ARBA" id="ARBA00022723"/>
    </source>
</evidence>
<organism evidence="7 8">
    <name type="scientific">Phascolomyces articulosus</name>
    <dbReference type="NCBI Taxonomy" id="60185"/>
    <lineage>
        <taxon>Eukaryota</taxon>
        <taxon>Fungi</taxon>
        <taxon>Fungi incertae sedis</taxon>
        <taxon>Mucoromycota</taxon>
        <taxon>Mucoromycotina</taxon>
        <taxon>Mucoromycetes</taxon>
        <taxon>Mucorales</taxon>
        <taxon>Lichtheimiaceae</taxon>
        <taxon>Phascolomyces</taxon>
    </lineage>
</organism>
<keyword evidence="2 4" id="KW-0863">Zinc-finger</keyword>
<gene>
    <name evidence="7" type="ORF">BDA99DRAFT_600902</name>
</gene>
<dbReference type="PANTHER" id="PTHR47692:SF2">
    <property type="entry name" value="ZINC FINGER RING-TYPE DOMAIN CONTAINING PROTEIN"/>
    <property type="match status" value="1"/>
</dbReference>
<keyword evidence="1" id="KW-0479">Metal-binding</keyword>
<accession>A0AAD5KBL1</accession>
<dbReference type="SMART" id="SM00184">
    <property type="entry name" value="RING"/>
    <property type="match status" value="1"/>
</dbReference>
<keyword evidence="8" id="KW-1185">Reference proteome</keyword>
<dbReference type="Gene3D" id="3.30.40.10">
    <property type="entry name" value="Zinc/RING finger domain, C3HC4 (zinc finger)"/>
    <property type="match status" value="1"/>
</dbReference>
<feature type="compositionally biased region" description="Polar residues" evidence="5">
    <location>
        <begin position="39"/>
        <end position="62"/>
    </location>
</feature>
<dbReference type="SUPFAM" id="SSF57850">
    <property type="entry name" value="RING/U-box"/>
    <property type="match status" value="1"/>
</dbReference>
<dbReference type="InterPro" id="IPR013083">
    <property type="entry name" value="Znf_RING/FYVE/PHD"/>
</dbReference>
<dbReference type="PROSITE" id="PS00518">
    <property type="entry name" value="ZF_RING_1"/>
    <property type="match status" value="1"/>
</dbReference>
<dbReference type="InterPro" id="IPR001841">
    <property type="entry name" value="Znf_RING"/>
</dbReference>
<dbReference type="InterPro" id="IPR018957">
    <property type="entry name" value="Znf_C3HC4_RING-type"/>
</dbReference>